<protein>
    <recommendedName>
        <fullName evidence="3">PAAR domain-containing protein</fullName>
    </recommendedName>
</protein>
<name>A0A833PC17_ACIBZ</name>
<dbReference type="Pfam" id="PF05488">
    <property type="entry name" value="PAAR_motif"/>
    <property type="match status" value="1"/>
</dbReference>
<proteinExistence type="predicted"/>
<dbReference type="Proteomes" id="UP000490535">
    <property type="component" value="Unassembled WGS sequence"/>
</dbReference>
<dbReference type="AlphaFoldDB" id="A0A833PC17"/>
<sequence length="177" mass="19957">MTTHYFICLGDRTSGGGVVVEGNVRHIILGRPAASAGMKAMCCHRPQKIMQGWPLFNDHGKLIAYHGCTLSCGHRLIASQNLSGWSDGNDDNTLPKKITSKPQQYHEFFTLKDDDGHPVERQKYRLSAEDGSVLEGYTNAKGQTEYLWTHEKLPVNLEIVDDEEEAQFDHYHITDQE</sequence>
<comment type="caution">
    <text evidence="1">The sequence shown here is derived from an EMBL/GenBank/DDBJ whole genome shotgun (WGS) entry which is preliminary data.</text>
</comment>
<evidence type="ECO:0008006" key="3">
    <source>
        <dbReference type="Google" id="ProtNLM"/>
    </source>
</evidence>
<dbReference type="InterPro" id="IPR008727">
    <property type="entry name" value="PAAR_motif"/>
</dbReference>
<evidence type="ECO:0000313" key="1">
    <source>
        <dbReference type="EMBL" id="KAF1024665.1"/>
    </source>
</evidence>
<dbReference type="CDD" id="cd14744">
    <property type="entry name" value="PAAR_CT_2"/>
    <property type="match status" value="1"/>
</dbReference>
<dbReference type="EMBL" id="WNDP01000056">
    <property type="protein sequence ID" value="KAF1024665.1"/>
    <property type="molecule type" value="Genomic_DNA"/>
</dbReference>
<gene>
    <name evidence="1" type="ORF">GAK29_02442</name>
</gene>
<dbReference type="Gene3D" id="2.60.200.60">
    <property type="match status" value="1"/>
</dbReference>
<reference evidence="2" key="1">
    <citation type="journal article" date="2020" name="MBio">
        <title>Horizontal gene transfer to a defensive symbiont with a reduced genome amongst a multipartite beetle microbiome.</title>
        <authorList>
            <person name="Waterworth S.C."/>
            <person name="Florez L.V."/>
            <person name="Rees E.R."/>
            <person name="Hertweck C."/>
            <person name="Kaltenpoth M."/>
            <person name="Kwan J.C."/>
        </authorList>
    </citation>
    <scope>NUCLEOTIDE SEQUENCE [LARGE SCALE GENOMIC DNA]</scope>
</reference>
<organism evidence="1 2">
    <name type="scientific">Acinetobacter bereziniae</name>
    <name type="common">Acinetobacter genomosp. 10</name>
    <dbReference type="NCBI Taxonomy" id="106648"/>
    <lineage>
        <taxon>Bacteria</taxon>
        <taxon>Pseudomonadati</taxon>
        <taxon>Pseudomonadota</taxon>
        <taxon>Gammaproteobacteria</taxon>
        <taxon>Moraxellales</taxon>
        <taxon>Moraxellaceae</taxon>
        <taxon>Acinetobacter</taxon>
    </lineage>
</organism>
<accession>A0A833PC17</accession>
<evidence type="ECO:0000313" key="2">
    <source>
        <dbReference type="Proteomes" id="UP000490535"/>
    </source>
</evidence>